<dbReference type="EMBL" id="CAEZXE010000101">
    <property type="protein sequence ID" value="CAB4683021.1"/>
    <property type="molecule type" value="Genomic_DNA"/>
</dbReference>
<sequence length="100" mass="10951">MSARLTRDNVAKVADLARLNLSEAELERYTEQLGAVLDHAEDVASLDLDGVPPTAHPLPLVNVLRDDVVVEGVDREEVLSQAPSVEDRRFRVPAILGEEP</sequence>
<evidence type="ECO:0000313" key="1">
    <source>
        <dbReference type="EMBL" id="CAB4563245.1"/>
    </source>
</evidence>
<dbReference type="NCBIfam" id="TIGR00135">
    <property type="entry name" value="gatC"/>
    <property type="match status" value="1"/>
</dbReference>
<dbReference type="EMBL" id="CAEZTR010000123">
    <property type="protein sequence ID" value="CAB4586731.1"/>
    <property type="molecule type" value="Genomic_DNA"/>
</dbReference>
<dbReference type="Pfam" id="PF02686">
    <property type="entry name" value="GatC"/>
    <property type="match status" value="1"/>
</dbReference>
<dbReference type="InterPro" id="IPR036113">
    <property type="entry name" value="Asp/Glu-ADT_sf_sub_c"/>
</dbReference>
<gene>
    <name evidence="1" type="ORF">UFOPK1495_01627</name>
    <name evidence="2" type="ORF">UFOPK1711_01568</name>
    <name evidence="3" type="ORF">UFOPK2350_01151</name>
</gene>
<evidence type="ECO:0000313" key="3">
    <source>
        <dbReference type="EMBL" id="CAB4683021.1"/>
    </source>
</evidence>
<protein>
    <submittedName>
        <fullName evidence="2">Unannotated protein</fullName>
    </submittedName>
</protein>
<dbReference type="GO" id="GO:0006450">
    <property type="term" value="P:regulation of translational fidelity"/>
    <property type="evidence" value="ECO:0007669"/>
    <property type="project" value="InterPro"/>
</dbReference>
<dbReference type="Gene3D" id="1.10.20.60">
    <property type="entry name" value="Glu-tRNAGln amidotransferase C subunit, N-terminal domain"/>
    <property type="match status" value="1"/>
</dbReference>
<dbReference type="AlphaFoldDB" id="A0A6J6FCX1"/>
<organism evidence="2">
    <name type="scientific">freshwater metagenome</name>
    <dbReference type="NCBI Taxonomy" id="449393"/>
    <lineage>
        <taxon>unclassified sequences</taxon>
        <taxon>metagenomes</taxon>
        <taxon>ecological metagenomes</taxon>
    </lineage>
</organism>
<reference evidence="2" key="1">
    <citation type="submission" date="2020-05" db="EMBL/GenBank/DDBJ databases">
        <authorList>
            <person name="Chiriac C."/>
            <person name="Salcher M."/>
            <person name="Ghai R."/>
            <person name="Kavagutti S V."/>
        </authorList>
    </citation>
    <scope>NUCLEOTIDE SEQUENCE</scope>
</reference>
<dbReference type="InterPro" id="IPR003837">
    <property type="entry name" value="GatC"/>
</dbReference>
<dbReference type="EMBL" id="CAEZSU010000220">
    <property type="protein sequence ID" value="CAB4563245.1"/>
    <property type="molecule type" value="Genomic_DNA"/>
</dbReference>
<accession>A0A6J6FCX1</accession>
<dbReference type="PANTHER" id="PTHR15004">
    <property type="entry name" value="GLUTAMYL-TRNA(GLN) AMIDOTRANSFERASE SUBUNIT C, MITOCHONDRIAL"/>
    <property type="match status" value="1"/>
</dbReference>
<dbReference type="GO" id="GO:0070681">
    <property type="term" value="P:glutaminyl-tRNAGln biosynthesis via transamidation"/>
    <property type="evidence" value="ECO:0007669"/>
    <property type="project" value="TreeGrafter"/>
</dbReference>
<name>A0A6J6FCX1_9ZZZZ</name>
<dbReference type="SUPFAM" id="SSF141000">
    <property type="entry name" value="Glu-tRNAGln amidotransferase C subunit"/>
    <property type="match status" value="1"/>
</dbReference>
<proteinExistence type="inferred from homology"/>
<dbReference type="HAMAP" id="MF_00122">
    <property type="entry name" value="GatC"/>
    <property type="match status" value="1"/>
</dbReference>
<evidence type="ECO:0000313" key="2">
    <source>
        <dbReference type="EMBL" id="CAB4586731.1"/>
    </source>
</evidence>
<dbReference type="PANTHER" id="PTHR15004:SF0">
    <property type="entry name" value="GLUTAMYL-TRNA(GLN) AMIDOTRANSFERASE SUBUNIT C, MITOCHONDRIAL"/>
    <property type="match status" value="1"/>
</dbReference>